<dbReference type="PANTHER" id="PTHR13090:SF1">
    <property type="entry name" value="ARGININE-HYDROXYLASE NDUFAF5, MITOCHONDRIAL"/>
    <property type="match status" value="1"/>
</dbReference>
<keyword evidence="4 8" id="KW-0489">Methyltransferase</keyword>
<dbReference type="InterPro" id="IPR013216">
    <property type="entry name" value="Methyltransf_11"/>
</dbReference>
<dbReference type="GO" id="GO:0009102">
    <property type="term" value="P:biotin biosynthetic process"/>
    <property type="evidence" value="ECO:0007669"/>
    <property type="project" value="UniProtKB-UniRule"/>
</dbReference>
<dbReference type="InterPro" id="IPR011814">
    <property type="entry name" value="BioC"/>
</dbReference>
<reference evidence="10" key="1">
    <citation type="journal article" date="2021" name="PeerJ">
        <title>Extensive microbial diversity within the chicken gut microbiome revealed by metagenomics and culture.</title>
        <authorList>
            <person name="Gilroy R."/>
            <person name="Ravi A."/>
            <person name="Getino M."/>
            <person name="Pursley I."/>
            <person name="Horton D.L."/>
            <person name="Alikhan N.F."/>
            <person name="Baker D."/>
            <person name="Gharbi K."/>
            <person name="Hall N."/>
            <person name="Watson M."/>
            <person name="Adriaenssens E.M."/>
            <person name="Foster-Nyarko E."/>
            <person name="Jarju S."/>
            <person name="Secka A."/>
            <person name="Antonio M."/>
            <person name="Oren A."/>
            <person name="Chaudhuri R.R."/>
            <person name="La Ragione R."/>
            <person name="Hildebrand F."/>
            <person name="Pallen M.J."/>
        </authorList>
    </citation>
    <scope>NUCLEOTIDE SEQUENCE</scope>
    <source>
        <strain evidence="10">MalCec1-1739</strain>
    </source>
</reference>
<gene>
    <name evidence="8 10" type="primary">bioC</name>
    <name evidence="10" type="ORF">IAA93_03280</name>
</gene>
<evidence type="ECO:0000256" key="7">
    <source>
        <dbReference type="ARBA" id="ARBA00022756"/>
    </source>
</evidence>
<comment type="pathway">
    <text evidence="2 8">Cofactor biosynthesis; biotin biosynthesis.</text>
</comment>
<evidence type="ECO:0000256" key="5">
    <source>
        <dbReference type="ARBA" id="ARBA00022679"/>
    </source>
</evidence>
<evidence type="ECO:0000259" key="9">
    <source>
        <dbReference type="Pfam" id="PF08241"/>
    </source>
</evidence>
<feature type="domain" description="Methyltransferase type 11" evidence="9">
    <location>
        <begin position="48"/>
        <end position="141"/>
    </location>
</feature>
<name>A0A9D2UI23_9BACT</name>
<sequence length="250" mass="28253">MDKDLIRRRFAKALTTYPGEAHVQQSIARRTVQLVADYTDASAHRRVLEVGCGTGLFTRQYVTTFHPGEMWANDLCPEAAGLYADMESPAFHFLPGDAEQIGLPDRLSMVVSCSTLQWFESPERFFGRCRAHLDDGGYLIFTTFGRRNMHEVSSATGRSLPYRTADELRKALEAAFEVTYCDESETTVAFDSPLDVLRHLKMTGVTASGAQAWTRRDLAQFCRRYDGGRRTADGRVTLTYHPIYFVTKKK</sequence>
<comment type="function">
    <text evidence="8">Converts the free carboxyl group of a malonyl-thioester to its methyl ester by transfer of a methyl group from S-adenosyl-L-methionine (SAM). It allows to synthesize pimeloyl-ACP via the fatty acid synthetic pathway.</text>
</comment>
<reference evidence="10" key="2">
    <citation type="submission" date="2021-04" db="EMBL/GenBank/DDBJ databases">
        <authorList>
            <person name="Gilroy R."/>
        </authorList>
    </citation>
    <scope>NUCLEOTIDE SEQUENCE</scope>
    <source>
        <strain evidence="10">MalCec1-1739</strain>
    </source>
</reference>
<dbReference type="AlphaFoldDB" id="A0A9D2UI23"/>
<dbReference type="GO" id="GO:0008757">
    <property type="term" value="F:S-adenosylmethionine-dependent methyltransferase activity"/>
    <property type="evidence" value="ECO:0007669"/>
    <property type="project" value="InterPro"/>
</dbReference>
<organism evidence="10 11">
    <name type="scientific">Candidatus Avibacteroides avistercoris</name>
    <dbReference type="NCBI Taxonomy" id="2840690"/>
    <lineage>
        <taxon>Bacteria</taxon>
        <taxon>Pseudomonadati</taxon>
        <taxon>Bacteroidota</taxon>
        <taxon>Bacteroidia</taxon>
        <taxon>Bacteroidales</taxon>
        <taxon>Bacteroidaceae</taxon>
        <taxon>Bacteroidaceae incertae sedis</taxon>
        <taxon>Candidatus Avibacteroides</taxon>
    </lineage>
</organism>
<dbReference type="Proteomes" id="UP000787625">
    <property type="component" value="Unassembled WGS sequence"/>
</dbReference>
<comment type="caution">
    <text evidence="10">The sequence shown here is derived from an EMBL/GenBank/DDBJ whole genome shotgun (WGS) entry which is preliminary data.</text>
</comment>
<dbReference type="InterPro" id="IPR050602">
    <property type="entry name" value="Malonyl-ACP_OMT"/>
</dbReference>
<comment type="similarity">
    <text evidence="8">Belongs to the methyltransferase superfamily.</text>
</comment>
<dbReference type="CDD" id="cd02440">
    <property type="entry name" value="AdoMet_MTases"/>
    <property type="match status" value="1"/>
</dbReference>
<dbReference type="GO" id="GO:0032259">
    <property type="term" value="P:methylation"/>
    <property type="evidence" value="ECO:0007669"/>
    <property type="project" value="UniProtKB-KW"/>
</dbReference>
<evidence type="ECO:0000256" key="8">
    <source>
        <dbReference type="HAMAP-Rule" id="MF_00835"/>
    </source>
</evidence>
<dbReference type="GO" id="GO:0010340">
    <property type="term" value="F:carboxyl-O-methyltransferase activity"/>
    <property type="evidence" value="ECO:0007669"/>
    <property type="project" value="UniProtKB-UniRule"/>
</dbReference>
<keyword evidence="6 8" id="KW-0949">S-adenosyl-L-methionine</keyword>
<dbReference type="EC" id="2.1.1.197" evidence="3 8"/>
<protein>
    <recommendedName>
        <fullName evidence="3 8">Malonyl-[acyl-carrier protein] O-methyltransferase</fullName>
        <shortName evidence="8">Malonyl-ACP O-methyltransferase</shortName>
        <ecNumber evidence="3 8">2.1.1.197</ecNumber>
    </recommendedName>
    <alternativeName>
        <fullName evidence="8">Biotin synthesis protein BioC</fullName>
    </alternativeName>
</protein>
<dbReference type="SUPFAM" id="SSF53335">
    <property type="entry name" value="S-adenosyl-L-methionine-dependent methyltransferases"/>
    <property type="match status" value="1"/>
</dbReference>
<evidence type="ECO:0000256" key="4">
    <source>
        <dbReference type="ARBA" id="ARBA00022603"/>
    </source>
</evidence>
<comment type="catalytic activity">
    <reaction evidence="1 8">
        <text>malonyl-[ACP] + S-adenosyl-L-methionine = malonyl-[ACP] methyl ester + S-adenosyl-L-homocysteine</text>
        <dbReference type="Rhea" id="RHEA:17105"/>
        <dbReference type="Rhea" id="RHEA-COMP:9623"/>
        <dbReference type="Rhea" id="RHEA-COMP:9954"/>
        <dbReference type="ChEBI" id="CHEBI:57856"/>
        <dbReference type="ChEBI" id="CHEBI:59789"/>
        <dbReference type="ChEBI" id="CHEBI:78449"/>
        <dbReference type="ChEBI" id="CHEBI:78845"/>
        <dbReference type="EC" id="2.1.1.197"/>
    </reaction>
</comment>
<dbReference type="HAMAP" id="MF_00835">
    <property type="entry name" value="BioC"/>
    <property type="match status" value="1"/>
</dbReference>
<proteinExistence type="inferred from homology"/>
<dbReference type="NCBIfam" id="TIGR02072">
    <property type="entry name" value="BioC"/>
    <property type="match status" value="1"/>
</dbReference>
<keyword evidence="7 8" id="KW-0093">Biotin biosynthesis</keyword>
<dbReference type="PANTHER" id="PTHR13090">
    <property type="entry name" value="ARGININE-HYDROXYLASE NDUFAF5, MITOCHONDRIAL"/>
    <property type="match status" value="1"/>
</dbReference>
<evidence type="ECO:0000256" key="1">
    <source>
        <dbReference type="ARBA" id="ARBA00000852"/>
    </source>
</evidence>
<dbReference type="EMBL" id="DWUP01000066">
    <property type="protein sequence ID" value="HJD52736.1"/>
    <property type="molecule type" value="Genomic_DNA"/>
</dbReference>
<evidence type="ECO:0000256" key="2">
    <source>
        <dbReference type="ARBA" id="ARBA00004746"/>
    </source>
</evidence>
<dbReference type="Gene3D" id="3.40.50.150">
    <property type="entry name" value="Vaccinia Virus protein VP39"/>
    <property type="match status" value="1"/>
</dbReference>
<keyword evidence="5 8" id="KW-0808">Transferase</keyword>
<evidence type="ECO:0000256" key="3">
    <source>
        <dbReference type="ARBA" id="ARBA00012327"/>
    </source>
</evidence>
<evidence type="ECO:0000313" key="10">
    <source>
        <dbReference type="EMBL" id="HJD52736.1"/>
    </source>
</evidence>
<dbReference type="GO" id="GO:0102130">
    <property type="term" value="F:malonyl-CoA methyltransferase activity"/>
    <property type="evidence" value="ECO:0007669"/>
    <property type="project" value="UniProtKB-EC"/>
</dbReference>
<dbReference type="Pfam" id="PF08241">
    <property type="entry name" value="Methyltransf_11"/>
    <property type="match status" value="1"/>
</dbReference>
<dbReference type="InterPro" id="IPR029063">
    <property type="entry name" value="SAM-dependent_MTases_sf"/>
</dbReference>
<evidence type="ECO:0000256" key="6">
    <source>
        <dbReference type="ARBA" id="ARBA00022691"/>
    </source>
</evidence>
<accession>A0A9D2UI23</accession>
<evidence type="ECO:0000313" key="11">
    <source>
        <dbReference type="Proteomes" id="UP000787625"/>
    </source>
</evidence>